<keyword evidence="1" id="KW-0732">Signal</keyword>
<name>A0A7V2WVH3_LEUMU</name>
<dbReference type="Proteomes" id="UP000885750">
    <property type="component" value="Unassembled WGS sequence"/>
</dbReference>
<evidence type="ECO:0000313" key="2">
    <source>
        <dbReference type="EMBL" id="HFC92707.1"/>
    </source>
</evidence>
<dbReference type="AlphaFoldDB" id="A0A7V2WVH3"/>
<accession>A0A7V2WVH3</accession>
<sequence>MLIKTFIIVALLMPFASIQAQAASESALSVRLQQAVDANCDGVSDNAFSSKPSSQFIILPQQCLIYKITAQNHSNQPLTNIILTGKIPQYTQLKPNSIFVYENEKLSPVVAYQSSDSPQVKAELTTLAPFKSIVIIYSVLIHF</sequence>
<reference evidence="2" key="1">
    <citation type="journal article" date="2020" name="mSystems">
        <title>Genome- and Community-Level Interaction Insights into Carbon Utilization and Element Cycling Functions of Hydrothermarchaeota in Hydrothermal Sediment.</title>
        <authorList>
            <person name="Zhou Z."/>
            <person name="Liu Y."/>
            <person name="Xu W."/>
            <person name="Pan J."/>
            <person name="Luo Z.H."/>
            <person name="Li M."/>
        </authorList>
    </citation>
    <scope>NUCLEOTIDE SEQUENCE [LARGE SCALE GENOMIC DNA]</scope>
    <source>
        <strain evidence="2">HyVt-493</strain>
    </source>
</reference>
<evidence type="ECO:0000256" key="1">
    <source>
        <dbReference type="SAM" id="SignalP"/>
    </source>
</evidence>
<feature type="signal peptide" evidence="1">
    <location>
        <begin position="1"/>
        <end position="22"/>
    </location>
</feature>
<organism evidence="2">
    <name type="scientific">Leucothrix mucor</name>
    <dbReference type="NCBI Taxonomy" id="45248"/>
    <lineage>
        <taxon>Bacteria</taxon>
        <taxon>Pseudomonadati</taxon>
        <taxon>Pseudomonadota</taxon>
        <taxon>Gammaproteobacteria</taxon>
        <taxon>Thiotrichales</taxon>
        <taxon>Thiotrichaceae</taxon>
        <taxon>Leucothrix</taxon>
    </lineage>
</organism>
<dbReference type="NCBIfam" id="TIGR01451">
    <property type="entry name" value="B_ant_repeat"/>
    <property type="match status" value="1"/>
</dbReference>
<gene>
    <name evidence="2" type="ORF">ENJ51_07830</name>
</gene>
<evidence type="ECO:0008006" key="3">
    <source>
        <dbReference type="Google" id="ProtNLM"/>
    </source>
</evidence>
<proteinExistence type="predicted"/>
<comment type="caution">
    <text evidence="2">The sequence shown here is derived from an EMBL/GenBank/DDBJ whole genome shotgun (WGS) entry which is preliminary data.</text>
</comment>
<protein>
    <recommendedName>
        <fullName evidence="3">DUF11 domain-containing protein</fullName>
    </recommendedName>
</protein>
<feature type="chain" id="PRO_5031394255" description="DUF11 domain-containing protein" evidence="1">
    <location>
        <begin position="23"/>
        <end position="143"/>
    </location>
</feature>
<dbReference type="EMBL" id="DRMS01000293">
    <property type="protein sequence ID" value="HFC92707.1"/>
    <property type="molecule type" value="Genomic_DNA"/>
</dbReference>
<dbReference type="InterPro" id="IPR047589">
    <property type="entry name" value="DUF11_rpt"/>
</dbReference>